<dbReference type="InterPro" id="IPR054289">
    <property type="entry name" value="DUF7025"/>
</dbReference>
<gene>
    <name evidence="2" type="ORF">CCHR01_07862</name>
</gene>
<organism evidence="2 3">
    <name type="scientific">Colletotrichum chrysophilum</name>
    <dbReference type="NCBI Taxonomy" id="1836956"/>
    <lineage>
        <taxon>Eukaryota</taxon>
        <taxon>Fungi</taxon>
        <taxon>Dikarya</taxon>
        <taxon>Ascomycota</taxon>
        <taxon>Pezizomycotina</taxon>
        <taxon>Sordariomycetes</taxon>
        <taxon>Hypocreomycetidae</taxon>
        <taxon>Glomerellales</taxon>
        <taxon>Glomerellaceae</taxon>
        <taxon>Colletotrichum</taxon>
        <taxon>Colletotrichum gloeosporioides species complex</taxon>
    </lineage>
</organism>
<keyword evidence="3" id="KW-1185">Reference proteome</keyword>
<feature type="domain" description="DUF7025" evidence="1">
    <location>
        <begin position="2"/>
        <end position="63"/>
    </location>
</feature>
<evidence type="ECO:0000313" key="2">
    <source>
        <dbReference type="EMBL" id="KAK1849491.1"/>
    </source>
</evidence>
<comment type="caution">
    <text evidence="2">The sequence shown here is derived from an EMBL/GenBank/DDBJ whole genome shotgun (WGS) entry which is preliminary data.</text>
</comment>
<reference evidence="2" key="1">
    <citation type="submission" date="2023-01" db="EMBL/GenBank/DDBJ databases">
        <title>Colletotrichum chrysophilum M932 genome sequence.</title>
        <authorList>
            <person name="Baroncelli R."/>
        </authorList>
    </citation>
    <scope>NUCLEOTIDE SEQUENCE</scope>
    <source>
        <strain evidence="2">M932</strain>
    </source>
</reference>
<evidence type="ECO:0000313" key="3">
    <source>
        <dbReference type="Proteomes" id="UP001243330"/>
    </source>
</evidence>
<protein>
    <submittedName>
        <fullName evidence="2">ATPase</fullName>
    </submittedName>
</protein>
<proteinExistence type="predicted"/>
<dbReference type="Proteomes" id="UP001243330">
    <property type="component" value="Unassembled WGS sequence"/>
</dbReference>
<accession>A0AAD9AK10</accession>
<dbReference type="EMBL" id="JAQOWY010000142">
    <property type="protein sequence ID" value="KAK1849491.1"/>
    <property type="molecule type" value="Genomic_DNA"/>
</dbReference>
<sequence>MVFRVVGTSYKKSESGTDLVIYGEALRFDGESFVWMVHEISIHEFSGNKPIRGLECYPTEFHHDPKMCADVCWRGPKRGWASAWSAAHAKATRLLTWTR</sequence>
<evidence type="ECO:0000259" key="1">
    <source>
        <dbReference type="Pfam" id="PF22942"/>
    </source>
</evidence>
<dbReference type="Pfam" id="PF22942">
    <property type="entry name" value="DUF7025"/>
    <property type="match status" value="1"/>
</dbReference>
<name>A0AAD9AK10_9PEZI</name>
<dbReference type="AlphaFoldDB" id="A0AAD9AK10"/>